<evidence type="ECO:0000256" key="21">
    <source>
        <dbReference type="PIRSR" id="PIRSR000006-2"/>
    </source>
</evidence>
<keyword evidence="13" id="KW-0249">Electron transport</keyword>
<feature type="binding site" description="covalent" evidence="21">
    <location>
        <position position="245"/>
    </location>
    <ligand>
        <name>heme c</name>
        <dbReference type="ChEBI" id="CHEBI:61717"/>
        <label>2</label>
    </ligand>
</feature>
<evidence type="ECO:0000256" key="10">
    <source>
        <dbReference type="ARBA" id="ARBA00022723"/>
    </source>
</evidence>
<dbReference type="EMBL" id="MABE01000310">
    <property type="protein sequence ID" value="OUS40572.1"/>
    <property type="molecule type" value="Genomic_DNA"/>
</dbReference>
<dbReference type="Gene3D" id="1.10.760.10">
    <property type="entry name" value="Cytochrome c-like domain"/>
    <property type="match status" value="2"/>
</dbReference>
<evidence type="ECO:0000256" key="18">
    <source>
        <dbReference type="ARBA" id="ARBA00023136"/>
    </source>
</evidence>
<dbReference type="UniPathway" id="UPA00705"/>
<feature type="binding site" description="axial binding residue" evidence="20">
    <location>
        <position position="246"/>
    </location>
    <ligand>
        <name>heme c</name>
        <dbReference type="ChEBI" id="CHEBI:61717"/>
        <label>2</label>
    </ligand>
    <ligandPart>
        <name>Fe</name>
        <dbReference type="ChEBI" id="CHEBI:18248"/>
    </ligandPart>
</feature>
<feature type="domain" description="Cytochrome c" evidence="23">
    <location>
        <begin position="229"/>
        <end position="303"/>
    </location>
</feature>
<organism evidence="24 25">
    <name type="scientific">Oleispira antarctica</name>
    <dbReference type="NCBI Taxonomy" id="188908"/>
    <lineage>
        <taxon>Bacteria</taxon>
        <taxon>Pseudomonadati</taxon>
        <taxon>Pseudomonadota</taxon>
        <taxon>Gammaproteobacteria</taxon>
        <taxon>Oceanospirillales</taxon>
        <taxon>Oceanospirillaceae</taxon>
        <taxon>Oleispira</taxon>
    </lineage>
</organism>
<dbReference type="GO" id="GO:0006119">
    <property type="term" value="P:oxidative phosphorylation"/>
    <property type="evidence" value="ECO:0007669"/>
    <property type="project" value="UniProtKB-UniPathway"/>
</dbReference>
<feature type="binding site" description="covalent" evidence="21">
    <location>
        <position position="152"/>
    </location>
    <ligand>
        <name>heme c</name>
        <dbReference type="ChEBI" id="CHEBI:61717"/>
        <label>1</label>
    </ligand>
</feature>
<keyword evidence="9 22" id="KW-0812">Transmembrane</keyword>
<evidence type="ECO:0000256" key="2">
    <source>
        <dbReference type="ARBA" id="ARBA00004673"/>
    </source>
</evidence>
<dbReference type="Proteomes" id="UP000227088">
    <property type="component" value="Unassembled WGS sequence"/>
</dbReference>
<evidence type="ECO:0000259" key="23">
    <source>
        <dbReference type="PROSITE" id="PS51007"/>
    </source>
</evidence>
<feature type="domain" description="Cytochrome c" evidence="23">
    <location>
        <begin position="136"/>
        <end position="217"/>
    </location>
</feature>
<evidence type="ECO:0000256" key="8">
    <source>
        <dbReference type="ARBA" id="ARBA00022660"/>
    </source>
</evidence>
<keyword evidence="18 22" id="KW-0472">Membrane</keyword>
<dbReference type="InterPro" id="IPR036909">
    <property type="entry name" value="Cyt_c-like_dom_sf"/>
</dbReference>
<dbReference type="SUPFAM" id="SSF46626">
    <property type="entry name" value="Cytochrome c"/>
    <property type="match status" value="2"/>
</dbReference>
<keyword evidence="16 20" id="KW-0408">Iron</keyword>
<comment type="cofactor">
    <cofactor evidence="21">
        <name>heme c</name>
        <dbReference type="ChEBI" id="CHEBI:61717"/>
    </cofactor>
    <text evidence="21">Binds 2 heme C groups per subunit.</text>
</comment>
<sequence>MDALSTFWNIWIFAIVFGTLIACGLLIRFASNQTDDGETTETTGHVYDGIEEYDNPLPGWWVGMFWATIVFAVFYIAAYGLGNMNGFLTVEVDGKDVPWSQKAQWQNEVQQFDEKVAPLFAEYAATPIAELINNDDAMQTGQRIFASNCSVCHGSTAKGAQGFPNLTDNDWLYGGTPADIVKTITDGRHGMMPAKGLMPTMNDEQIAQTVQYVRSLSSNEKVLAKVNTEQAAAGAGIFAQACAACHGADAKGMHITGAPNLTDNIWLYGGSTKQIDFTIRNGRSGKMPAQGDRFSTEQIHVLA</sequence>
<keyword evidence="17" id="KW-0406">Ion transport</keyword>
<dbReference type="GO" id="GO:0046872">
    <property type="term" value="F:metal ion binding"/>
    <property type="evidence" value="ECO:0007669"/>
    <property type="project" value="UniProtKB-KW"/>
</dbReference>
<evidence type="ECO:0000256" key="22">
    <source>
        <dbReference type="SAM" id="Phobius"/>
    </source>
</evidence>
<dbReference type="InterPro" id="IPR038414">
    <property type="entry name" value="CcoP_N_sf"/>
</dbReference>
<dbReference type="GO" id="GO:0005886">
    <property type="term" value="C:plasma membrane"/>
    <property type="evidence" value="ECO:0007669"/>
    <property type="project" value="UniProtKB-SubCell"/>
</dbReference>
<keyword evidence="7 21" id="KW-0349">Heme</keyword>
<keyword evidence="14 22" id="KW-1133">Transmembrane helix</keyword>
<dbReference type="NCBIfam" id="TIGR00782">
    <property type="entry name" value="ccoP"/>
    <property type="match status" value="1"/>
</dbReference>
<evidence type="ECO:0000256" key="4">
    <source>
        <dbReference type="ARBA" id="ARBA00022448"/>
    </source>
</evidence>
<comment type="subcellular location">
    <subcellularLocation>
        <location evidence="1">Cell inner membrane</location>
    </subcellularLocation>
</comment>
<name>A0A1Y5HZX3_OLEAN</name>
<keyword evidence="5" id="KW-1003">Cell membrane</keyword>
<dbReference type="InterPro" id="IPR004678">
    <property type="entry name" value="Cyt_c_oxidase_cbb3_su3"/>
</dbReference>
<evidence type="ECO:0000256" key="5">
    <source>
        <dbReference type="ARBA" id="ARBA00022475"/>
    </source>
</evidence>
<evidence type="ECO:0000256" key="19">
    <source>
        <dbReference type="ARBA" id="ARBA00029635"/>
    </source>
</evidence>
<dbReference type="GO" id="GO:0020037">
    <property type="term" value="F:heme binding"/>
    <property type="evidence" value="ECO:0007669"/>
    <property type="project" value="InterPro"/>
</dbReference>
<evidence type="ECO:0000256" key="13">
    <source>
        <dbReference type="ARBA" id="ARBA00022982"/>
    </source>
</evidence>
<dbReference type="PANTHER" id="PTHR33751">
    <property type="entry name" value="CBB3-TYPE CYTOCHROME C OXIDASE SUBUNIT FIXP"/>
    <property type="match status" value="1"/>
</dbReference>
<dbReference type="PIRSF" id="PIRSF000006">
    <property type="entry name" value="Cbb3-Cox_fixP"/>
    <property type="match status" value="1"/>
</dbReference>
<feature type="binding site" description="axial binding residue" evidence="20">
    <location>
        <position position="153"/>
    </location>
    <ligand>
        <name>heme c</name>
        <dbReference type="ChEBI" id="CHEBI:61717"/>
        <label>1</label>
    </ligand>
    <ligandPart>
        <name>Fe</name>
        <dbReference type="ChEBI" id="CHEBI:18248"/>
    </ligandPart>
</feature>
<feature type="binding site" description="axial binding residue" evidence="20">
    <location>
        <position position="287"/>
    </location>
    <ligand>
        <name>heme c</name>
        <dbReference type="ChEBI" id="CHEBI:61717"/>
        <label>1</label>
    </ligand>
    <ligandPart>
        <name>Fe</name>
        <dbReference type="ChEBI" id="CHEBI:18248"/>
    </ligandPart>
</feature>
<dbReference type="PROSITE" id="PS51007">
    <property type="entry name" value="CYTC"/>
    <property type="match status" value="2"/>
</dbReference>
<feature type="binding site" description="covalent" evidence="21">
    <location>
        <position position="149"/>
    </location>
    <ligand>
        <name>heme c</name>
        <dbReference type="ChEBI" id="CHEBI:61717"/>
        <label>1</label>
    </ligand>
</feature>
<keyword evidence="11" id="KW-0677">Repeat</keyword>
<evidence type="ECO:0000313" key="24">
    <source>
        <dbReference type="EMBL" id="OUS40572.1"/>
    </source>
</evidence>
<feature type="binding site" description="covalent" evidence="21">
    <location>
        <position position="242"/>
    </location>
    <ligand>
        <name>heme c</name>
        <dbReference type="ChEBI" id="CHEBI:61717"/>
        <label>2</label>
    </ligand>
</feature>
<dbReference type="GO" id="GO:0016491">
    <property type="term" value="F:oxidoreductase activity"/>
    <property type="evidence" value="ECO:0007669"/>
    <property type="project" value="UniProtKB-KW"/>
</dbReference>
<dbReference type="GO" id="GO:1902600">
    <property type="term" value="P:proton transmembrane transport"/>
    <property type="evidence" value="ECO:0007669"/>
    <property type="project" value="UniProtKB-KW"/>
</dbReference>
<evidence type="ECO:0000256" key="20">
    <source>
        <dbReference type="PIRSR" id="PIRSR000006-1"/>
    </source>
</evidence>
<dbReference type="InterPro" id="IPR050597">
    <property type="entry name" value="Cytochrome_c_Oxidase_Subunit"/>
</dbReference>
<evidence type="ECO:0000256" key="1">
    <source>
        <dbReference type="ARBA" id="ARBA00004533"/>
    </source>
</evidence>
<evidence type="ECO:0000256" key="11">
    <source>
        <dbReference type="ARBA" id="ARBA00022737"/>
    </source>
</evidence>
<comment type="pathway">
    <text evidence="2">Energy metabolism; oxidative phosphorylation.</text>
</comment>
<dbReference type="AlphaFoldDB" id="A0A1Y5HZX3"/>
<keyword evidence="6" id="KW-0997">Cell inner membrane</keyword>
<evidence type="ECO:0000256" key="12">
    <source>
        <dbReference type="ARBA" id="ARBA00022781"/>
    </source>
</evidence>
<accession>A0A1Y5HZX3</accession>
<keyword evidence="8" id="KW-0679">Respiratory chain</keyword>
<evidence type="ECO:0000256" key="14">
    <source>
        <dbReference type="ARBA" id="ARBA00022989"/>
    </source>
</evidence>
<dbReference type="Pfam" id="PF13442">
    <property type="entry name" value="Cytochrome_CBB3"/>
    <property type="match status" value="2"/>
</dbReference>
<protein>
    <recommendedName>
        <fullName evidence="19">Cytochrome c oxidase subunit III</fullName>
    </recommendedName>
</protein>
<feature type="non-terminal residue" evidence="24">
    <location>
        <position position="303"/>
    </location>
</feature>
<evidence type="ECO:0000256" key="6">
    <source>
        <dbReference type="ARBA" id="ARBA00022519"/>
    </source>
</evidence>
<keyword evidence="12" id="KW-0375">Hydrogen ion transport</keyword>
<reference evidence="25" key="1">
    <citation type="journal article" date="2017" name="Proc. Natl. Acad. Sci. U.S.A.">
        <title>Simulation of Deepwater Horizon oil plume reveals substrate specialization within a complex community of hydrocarbon degraders.</title>
        <authorList>
            <person name="Hu P."/>
            <person name="Dubinsky E.A."/>
            <person name="Probst A.J."/>
            <person name="Wang J."/>
            <person name="Sieber C.M.K."/>
            <person name="Tom L.M."/>
            <person name="Gardinali P."/>
            <person name="Banfield J.F."/>
            <person name="Atlas R.M."/>
            <person name="Andersen G.L."/>
        </authorList>
    </citation>
    <scope>NUCLEOTIDE SEQUENCE [LARGE SCALE GENOMIC DNA]</scope>
</reference>
<proteinExistence type="inferred from homology"/>
<gene>
    <name evidence="24" type="ORF">A9R00_05330</name>
</gene>
<dbReference type="InterPro" id="IPR032858">
    <property type="entry name" value="CcoP_N"/>
</dbReference>
<comment type="caution">
    <text evidence="24">The sequence shown here is derived from an EMBL/GenBank/DDBJ whole genome shotgun (WGS) entry which is preliminary data.</text>
</comment>
<keyword evidence="10 20" id="KW-0479">Metal-binding</keyword>
<evidence type="ECO:0000256" key="3">
    <source>
        <dbReference type="ARBA" id="ARBA00006113"/>
    </source>
</evidence>
<evidence type="ECO:0000313" key="25">
    <source>
        <dbReference type="Proteomes" id="UP000227088"/>
    </source>
</evidence>
<evidence type="ECO:0000256" key="17">
    <source>
        <dbReference type="ARBA" id="ARBA00023065"/>
    </source>
</evidence>
<keyword evidence="15" id="KW-0560">Oxidoreductase</keyword>
<dbReference type="Gene3D" id="6.10.280.130">
    <property type="match status" value="1"/>
</dbReference>
<dbReference type="GO" id="GO:0009055">
    <property type="term" value="F:electron transfer activity"/>
    <property type="evidence" value="ECO:0007669"/>
    <property type="project" value="InterPro"/>
</dbReference>
<dbReference type="Pfam" id="PF14715">
    <property type="entry name" value="FixP_N"/>
    <property type="match status" value="1"/>
</dbReference>
<dbReference type="PANTHER" id="PTHR33751:SF1">
    <property type="entry name" value="CBB3-TYPE CYTOCHROME C OXIDASE SUBUNIT FIXP"/>
    <property type="match status" value="1"/>
</dbReference>
<evidence type="ECO:0000256" key="15">
    <source>
        <dbReference type="ARBA" id="ARBA00023002"/>
    </source>
</evidence>
<evidence type="ECO:0000256" key="16">
    <source>
        <dbReference type="ARBA" id="ARBA00023004"/>
    </source>
</evidence>
<evidence type="ECO:0000256" key="9">
    <source>
        <dbReference type="ARBA" id="ARBA00022692"/>
    </source>
</evidence>
<evidence type="ECO:0000256" key="7">
    <source>
        <dbReference type="ARBA" id="ARBA00022617"/>
    </source>
</evidence>
<keyword evidence="4" id="KW-0813">Transport</keyword>
<feature type="transmembrane region" description="Helical" evidence="22">
    <location>
        <begin position="7"/>
        <end position="27"/>
    </location>
</feature>
<comment type="similarity">
    <text evidence="3">Belongs to the CcoP / FixP family.</text>
</comment>
<feature type="transmembrane region" description="Helical" evidence="22">
    <location>
        <begin position="60"/>
        <end position="81"/>
    </location>
</feature>
<dbReference type="InterPro" id="IPR009056">
    <property type="entry name" value="Cyt_c-like_dom"/>
</dbReference>
<feature type="binding site" description="axial binding residue" evidence="20">
    <location>
        <position position="192"/>
    </location>
    <ligand>
        <name>heme c</name>
        <dbReference type="ChEBI" id="CHEBI:61717"/>
        <label>2</label>
    </ligand>
    <ligandPart>
        <name>Fe</name>
        <dbReference type="ChEBI" id="CHEBI:18248"/>
    </ligandPart>
</feature>